<evidence type="ECO:0000256" key="1">
    <source>
        <dbReference type="ARBA" id="ARBA00022737"/>
    </source>
</evidence>
<proteinExistence type="predicted"/>
<dbReference type="Gene3D" id="1.25.40.20">
    <property type="entry name" value="Ankyrin repeat-containing domain"/>
    <property type="match status" value="1"/>
</dbReference>
<feature type="non-terminal residue" evidence="3">
    <location>
        <position position="1"/>
    </location>
</feature>
<dbReference type="InterPro" id="IPR036770">
    <property type="entry name" value="Ankyrin_rpt-contain_sf"/>
</dbReference>
<gene>
    <name evidence="3" type="ORF">P280DRAFT_538745</name>
</gene>
<dbReference type="SMART" id="SM00248">
    <property type="entry name" value="ANK"/>
    <property type="match status" value="4"/>
</dbReference>
<dbReference type="AlphaFoldDB" id="A0A6A6S6V5"/>
<evidence type="ECO:0000313" key="3">
    <source>
        <dbReference type="EMBL" id="KAF2642922.1"/>
    </source>
</evidence>
<dbReference type="EMBL" id="MU006780">
    <property type="protein sequence ID" value="KAF2642922.1"/>
    <property type="molecule type" value="Genomic_DNA"/>
</dbReference>
<protein>
    <recommendedName>
        <fullName evidence="5">Ankyrin</fullName>
    </recommendedName>
</protein>
<dbReference type="Proteomes" id="UP000799753">
    <property type="component" value="Unassembled WGS sequence"/>
</dbReference>
<reference evidence="3" key="1">
    <citation type="journal article" date="2020" name="Stud. Mycol.">
        <title>101 Dothideomycetes genomes: a test case for predicting lifestyles and emergence of pathogens.</title>
        <authorList>
            <person name="Haridas S."/>
            <person name="Albert R."/>
            <person name="Binder M."/>
            <person name="Bloem J."/>
            <person name="Labutti K."/>
            <person name="Salamov A."/>
            <person name="Andreopoulos B."/>
            <person name="Baker S."/>
            <person name="Barry K."/>
            <person name="Bills G."/>
            <person name="Bluhm B."/>
            <person name="Cannon C."/>
            <person name="Castanera R."/>
            <person name="Culley D."/>
            <person name="Daum C."/>
            <person name="Ezra D."/>
            <person name="Gonzalez J."/>
            <person name="Henrissat B."/>
            <person name="Kuo A."/>
            <person name="Liang C."/>
            <person name="Lipzen A."/>
            <person name="Lutzoni F."/>
            <person name="Magnuson J."/>
            <person name="Mondo S."/>
            <person name="Nolan M."/>
            <person name="Ohm R."/>
            <person name="Pangilinan J."/>
            <person name="Park H.-J."/>
            <person name="Ramirez L."/>
            <person name="Alfaro M."/>
            <person name="Sun H."/>
            <person name="Tritt A."/>
            <person name="Yoshinaga Y."/>
            <person name="Zwiers L.-H."/>
            <person name="Turgeon B."/>
            <person name="Goodwin S."/>
            <person name="Spatafora J."/>
            <person name="Crous P."/>
            <person name="Grigoriev I."/>
        </authorList>
    </citation>
    <scope>NUCLEOTIDE SEQUENCE</scope>
    <source>
        <strain evidence="3">CBS 473.64</strain>
    </source>
</reference>
<keyword evidence="2" id="KW-0040">ANK repeat</keyword>
<sequence length="357" mass="39082">VLPLWESYFYVSGTKSNRIYVKCPFRAAIRNGHTFMVPKMLVAGMIPSAGALKQALLKRQFDIADSILNILSGCIDNSKSLHYAVLVGAEGIIRTLVATSIGIHQDFTELEIQKRYYGTSLIPLHRFRVRTPVLSTAILSENQKIVSLMLSFDILLDPGNTSLERDTDYISPLTAAVHVGNLNMVTELIARGVNPCDNRAIFEACCTGNHEIARAILDAIEAKNQGRQGRGSGFGARAIREAIEKGDIDMVDALAPIADMDQAVCGELENEKALLTAVCAAIFSRSPRRLDMIEILFRHGANANQTSESNYHWLSHDGLFGGPSNITPLIMAITTANMAIIQCFLCVLIPTPSEYCL</sequence>
<accession>A0A6A6S6V5</accession>
<evidence type="ECO:0000313" key="4">
    <source>
        <dbReference type="Proteomes" id="UP000799753"/>
    </source>
</evidence>
<dbReference type="SUPFAM" id="SSF48403">
    <property type="entry name" value="Ankyrin repeat"/>
    <property type="match status" value="1"/>
</dbReference>
<keyword evidence="4" id="KW-1185">Reference proteome</keyword>
<dbReference type="PANTHER" id="PTHR24198">
    <property type="entry name" value="ANKYRIN REPEAT AND PROTEIN KINASE DOMAIN-CONTAINING PROTEIN"/>
    <property type="match status" value="1"/>
</dbReference>
<dbReference type="InterPro" id="IPR002110">
    <property type="entry name" value="Ankyrin_rpt"/>
</dbReference>
<evidence type="ECO:0000256" key="2">
    <source>
        <dbReference type="ARBA" id="ARBA00023043"/>
    </source>
</evidence>
<name>A0A6A6S6V5_9PLEO</name>
<organism evidence="3 4">
    <name type="scientific">Massarina eburnea CBS 473.64</name>
    <dbReference type="NCBI Taxonomy" id="1395130"/>
    <lineage>
        <taxon>Eukaryota</taxon>
        <taxon>Fungi</taxon>
        <taxon>Dikarya</taxon>
        <taxon>Ascomycota</taxon>
        <taxon>Pezizomycotina</taxon>
        <taxon>Dothideomycetes</taxon>
        <taxon>Pleosporomycetidae</taxon>
        <taxon>Pleosporales</taxon>
        <taxon>Massarineae</taxon>
        <taxon>Massarinaceae</taxon>
        <taxon>Massarina</taxon>
    </lineage>
</organism>
<keyword evidence="1" id="KW-0677">Repeat</keyword>
<evidence type="ECO:0008006" key="5">
    <source>
        <dbReference type="Google" id="ProtNLM"/>
    </source>
</evidence>
<dbReference type="PANTHER" id="PTHR24198:SF165">
    <property type="entry name" value="ANKYRIN REPEAT-CONTAINING PROTEIN-RELATED"/>
    <property type="match status" value="1"/>
</dbReference>
<dbReference type="OrthoDB" id="539213at2759"/>